<sequence length="157" mass="17285">MLPGDWLTRVSRVTAYATTFPTPALILYADNKTNQKHRPASYPTSRIASTLREDQEDREIEARASVDHLTRMENGKASNQTKDVALAPFERMTHCVFHSACYDVSVPSSQQISHANRTHSPISPPAIAVKSLPKHTTCCDLPLPPALGSHTIRSPSP</sequence>
<gene>
    <name evidence="1" type="ORF">BU26DRAFT_351858</name>
</gene>
<reference evidence="1" key="1">
    <citation type="journal article" date="2020" name="Stud. Mycol.">
        <title>101 Dothideomycetes genomes: a test case for predicting lifestyles and emergence of pathogens.</title>
        <authorList>
            <person name="Haridas S."/>
            <person name="Albert R."/>
            <person name="Binder M."/>
            <person name="Bloem J."/>
            <person name="Labutti K."/>
            <person name="Salamov A."/>
            <person name="Andreopoulos B."/>
            <person name="Baker S."/>
            <person name="Barry K."/>
            <person name="Bills G."/>
            <person name="Bluhm B."/>
            <person name="Cannon C."/>
            <person name="Castanera R."/>
            <person name="Culley D."/>
            <person name="Daum C."/>
            <person name="Ezra D."/>
            <person name="Gonzalez J."/>
            <person name="Henrissat B."/>
            <person name="Kuo A."/>
            <person name="Liang C."/>
            <person name="Lipzen A."/>
            <person name="Lutzoni F."/>
            <person name="Magnuson J."/>
            <person name="Mondo S."/>
            <person name="Nolan M."/>
            <person name="Ohm R."/>
            <person name="Pangilinan J."/>
            <person name="Park H.-J."/>
            <person name="Ramirez L."/>
            <person name="Alfaro M."/>
            <person name="Sun H."/>
            <person name="Tritt A."/>
            <person name="Yoshinaga Y."/>
            <person name="Zwiers L.-H."/>
            <person name="Turgeon B."/>
            <person name="Goodwin S."/>
            <person name="Spatafora J."/>
            <person name="Crous P."/>
            <person name="Grigoriev I."/>
        </authorList>
    </citation>
    <scope>NUCLEOTIDE SEQUENCE</scope>
    <source>
        <strain evidence="1">CBS 122368</strain>
    </source>
</reference>
<dbReference type="GeneID" id="54575801"/>
<evidence type="ECO:0000313" key="2">
    <source>
        <dbReference type="Proteomes" id="UP000800094"/>
    </source>
</evidence>
<accession>A0A6A6IAT9</accession>
<organism evidence="1 2">
    <name type="scientific">Trematosphaeria pertusa</name>
    <dbReference type="NCBI Taxonomy" id="390896"/>
    <lineage>
        <taxon>Eukaryota</taxon>
        <taxon>Fungi</taxon>
        <taxon>Dikarya</taxon>
        <taxon>Ascomycota</taxon>
        <taxon>Pezizomycotina</taxon>
        <taxon>Dothideomycetes</taxon>
        <taxon>Pleosporomycetidae</taxon>
        <taxon>Pleosporales</taxon>
        <taxon>Massarineae</taxon>
        <taxon>Trematosphaeriaceae</taxon>
        <taxon>Trematosphaeria</taxon>
    </lineage>
</organism>
<dbReference type="EMBL" id="ML987197">
    <property type="protein sequence ID" value="KAF2247685.1"/>
    <property type="molecule type" value="Genomic_DNA"/>
</dbReference>
<dbReference type="Proteomes" id="UP000800094">
    <property type="component" value="Unassembled WGS sequence"/>
</dbReference>
<dbReference type="RefSeq" id="XP_033682689.1">
    <property type="nucleotide sequence ID" value="XM_033822471.1"/>
</dbReference>
<proteinExistence type="predicted"/>
<dbReference type="AlphaFoldDB" id="A0A6A6IAT9"/>
<evidence type="ECO:0000313" key="1">
    <source>
        <dbReference type="EMBL" id="KAF2247685.1"/>
    </source>
</evidence>
<protein>
    <submittedName>
        <fullName evidence="1">Uncharacterized protein</fullName>
    </submittedName>
</protein>
<name>A0A6A6IAT9_9PLEO</name>
<keyword evidence="2" id="KW-1185">Reference proteome</keyword>